<dbReference type="AlphaFoldDB" id="A0AAE0D1E9"/>
<evidence type="ECO:0000313" key="1">
    <source>
        <dbReference type="EMBL" id="KAK2735835.1"/>
    </source>
</evidence>
<sequence>MAKVKTASITSRDCDNDVTFIGSTTSPGCASAYNIFNLPTAMTLATTRTTSPLIHDYDDDVIYLGSRTDTTSTEAAQLSSTIPE</sequence>
<dbReference type="Proteomes" id="UP001281614">
    <property type="component" value="Unassembled WGS sequence"/>
</dbReference>
<evidence type="ECO:0000313" key="2">
    <source>
        <dbReference type="Proteomes" id="UP001281614"/>
    </source>
</evidence>
<protein>
    <submittedName>
        <fullName evidence="1">Uncharacterized protein</fullName>
    </submittedName>
</protein>
<name>A0AAE0D1E9_COLKA</name>
<keyword evidence="2" id="KW-1185">Reference proteome</keyword>
<proteinExistence type="predicted"/>
<reference evidence="1" key="1">
    <citation type="submission" date="2023-02" db="EMBL/GenBank/DDBJ databases">
        <title>Colletotrichum kahawae CIFC_Que2 genome sequencing and assembly.</title>
        <authorList>
            <person name="Baroncelli R."/>
        </authorList>
    </citation>
    <scope>NUCLEOTIDE SEQUENCE</scope>
    <source>
        <strain evidence="1">CIFC_Que2</strain>
    </source>
</reference>
<dbReference type="EMBL" id="VYYT01000436">
    <property type="protein sequence ID" value="KAK2735835.1"/>
    <property type="molecule type" value="Genomic_DNA"/>
</dbReference>
<accession>A0AAE0D1E9</accession>
<comment type="caution">
    <text evidence="1">The sequence shown here is derived from an EMBL/GenBank/DDBJ whole genome shotgun (WGS) entry which is preliminary data.</text>
</comment>
<organism evidence="1 2">
    <name type="scientific">Colletotrichum kahawae</name>
    <name type="common">Coffee berry disease fungus</name>
    <dbReference type="NCBI Taxonomy" id="34407"/>
    <lineage>
        <taxon>Eukaryota</taxon>
        <taxon>Fungi</taxon>
        <taxon>Dikarya</taxon>
        <taxon>Ascomycota</taxon>
        <taxon>Pezizomycotina</taxon>
        <taxon>Sordariomycetes</taxon>
        <taxon>Hypocreomycetidae</taxon>
        <taxon>Glomerellales</taxon>
        <taxon>Glomerellaceae</taxon>
        <taxon>Colletotrichum</taxon>
        <taxon>Colletotrichum gloeosporioides species complex</taxon>
    </lineage>
</organism>
<gene>
    <name evidence="1" type="ORF">CKAH01_18931</name>
</gene>